<dbReference type="InterPro" id="IPR016024">
    <property type="entry name" value="ARM-type_fold"/>
</dbReference>
<evidence type="ECO:0000256" key="1">
    <source>
        <dbReference type="ARBA" id="ARBA00016427"/>
    </source>
</evidence>
<dbReference type="PANTHER" id="PTHR13102">
    <property type="entry name" value="NUCLEOLAR PROTEIN 9"/>
    <property type="match status" value="1"/>
</dbReference>
<keyword evidence="2" id="KW-0677">Repeat</keyword>
<sequence length="737" mass="82258">MPREHRKRGKRKKTAEDTDVDPVTSKIDKVEEEQPSWIEIAASTDATYNPEAPFGFCDPDVKAYFRTVDKQLLEWQEAGIENNAEVVEDPNLERRMFFAAALAEMQGKERQLATDPDCAVILERMIHSMDDLARRIFANSLLGSIVELSKHRFGSHVLETLLENGSQTIDRESKGIYPTAQSLPHFAAQPTFIDLVASICKETTPVAVSLVNEPFASHVLRRLFITLVPALGVFQEKQEIRSKRSAGYKAKVGPMKSVFDSSVPEFGKEVPTQFELLAKDLLDLIRTKLSPSEVRALAADKVACPTLRVMIALEANIEGSDVAGSLMDSVLAGMITHLQNPTPTPYVESDYIGTLLRDATASHLLETLISHTNEKVIETFWDTYMAGKLSRLVIHPVANFVVAATFARLEGDRLASSIHEMSKIVSKCLKLQRIGPVTAMVERVAKLGIGESEVVQTICQAIGVGVNEPQNLLKQLLGMDETANNPDKSLETPTRFPKSTASVQGALLLQAMLHLQSPHNEIVIQSFDQLLPKERLSLAHDATSSRVIDAMFESPRVSRKSKRSIIMSFLGEYHLLVDDRIGSRVGDRCWANADPYLKEKIARSLIAHQQFLTASYYGKFFSRKLQLSLLQRRPDEWKKLQTNVDQKPITGDPQPSQEQTNTQEKPDNNVSLKRKRKRDEQKDEIDVLFDGVKENRFSKVVATSVKQESQSQGVDLDPVLKAIKTAPKGETSKRRKG</sequence>
<feature type="region of interest" description="Disordered" evidence="6">
    <location>
        <begin position="702"/>
        <end position="737"/>
    </location>
</feature>
<dbReference type="GO" id="GO:0030686">
    <property type="term" value="C:90S preribosome"/>
    <property type="evidence" value="ECO:0007669"/>
    <property type="project" value="TreeGrafter"/>
</dbReference>
<feature type="compositionally biased region" description="Basic residues" evidence="6">
    <location>
        <begin position="1"/>
        <end position="13"/>
    </location>
</feature>
<dbReference type="SMART" id="SM00025">
    <property type="entry name" value="Pumilio"/>
    <property type="match status" value="4"/>
</dbReference>
<dbReference type="PANTHER" id="PTHR13102:SF0">
    <property type="entry name" value="NUCLEOLAR PROTEIN 9"/>
    <property type="match status" value="1"/>
</dbReference>
<reference evidence="8" key="2">
    <citation type="submission" date="2015-01" db="EMBL/GenBank/DDBJ databases">
        <title>Evolutionary Origins and Diversification of the Mycorrhizal Mutualists.</title>
        <authorList>
            <consortium name="DOE Joint Genome Institute"/>
            <consortium name="Mycorrhizal Genomics Consortium"/>
            <person name="Kohler A."/>
            <person name="Kuo A."/>
            <person name="Nagy L.G."/>
            <person name="Floudas D."/>
            <person name="Copeland A."/>
            <person name="Barry K.W."/>
            <person name="Cichocki N."/>
            <person name="Veneault-Fourrey C."/>
            <person name="LaButti K."/>
            <person name="Lindquist E.A."/>
            <person name="Lipzen A."/>
            <person name="Lundell T."/>
            <person name="Morin E."/>
            <person name="Murat C."/>
            <person name="Riley R."/>
            <person name="Ohm R."/>
            <person name="Sun H."/>
            <person name="Tunlid A."/>
            <person name="Henrissat B."/>
            <person name="Grigoriev I.V."/>
            <person name="Hibbett D.S."/>
            <person name="Martin F."/>
        </authorList>
    </citation>
    <scope>NUCLEOTIDE SEQUENCE [LARGE SCALE GENOMIC DNA]</scope>
    <source>
        <strain evidence="8">MAFF 305830</strain>
    </source>
</reference>
<evidence type="ECO:0000256" key="6">
    <source>
        <dbReference type="SAM" id="MobiDB-lite"/>
    </source>
</evidence>
<dbReference type="GO" id="GO:0000056">
    <property type="term" value="P:ribosomal small subunit export from nucleus"/>
    <property type="evidence" value="ECO:0007669"/>
    <property type="project" value="TreeGrafter"/>
</dbReference>
<dbReference type="GO" id="GO:0000447">
    <property type="term" value="P:endonucleolytic cleavage in ITS1 to separate SSU-rRNA from 5.8S rRNA and LSU-rRNA from tricistronic rRNA transcript (SSU-rRNA, 5.8S rRNA, LSU-rRNA)"/>
    <property type="evidence" value="ECO:0007669"/>
    <property type="project" value="TreeGrafter"/>
</dbReference>
<dbReference type="Gene3D" id="1.25.10.10">
    <property type="entry name" value="Leucine-rich Repeat Variant"/>
    <property type="match status" value="2"/>
</dbReference>
<keyword evidence="8" id="KW-1185">Reference proteome</keyword>
<dbReference type="HOGENOM" id="CLU_008720_0_0_1"/>
<dbReference type="EMBL" id="KN824288">
    <property type="protein sequence ID" value="KIM29464.1"/>
    <property type="molecule type" value="Genomic_DNA"/>
</dbReference>
<evidence type="ECO:0000256" key="3">
    <source>
        <dbReference type="ARBA" id="ARBA00030932"/>
    </source>
</evidence>
<dbReference type="Proteomes" id="UP000054097">
    <property type="component" value="Unassembled WGS sequence"/>
</dbReference>
<evidence type="ECO:0000313" key="7">
    <source>
        <dbReference type="EMBL" id="KIM29464.1"/>
    </source>
</evidence>
<dbReference type="InterPro" id="IPR011989">
    <property type="entry name" value="ARM-like"/>
</dbReference>
<dbReference type="PROSITE" id="PS50302">
    <property type="entry name" value="PUM"/>
    <property type="match status" value="1"/>
</dbReference>
<evidence type="ECO:0000256" key="5">
    <source>
        <dbReference type="PROSITE-ProRule" id="PRU00317"/>
    </source>
</evidence>
<dbReference type="GO" id="GO:0000480">
    <property type="term" value="P:endonucleolytic cleavage in 5'-ETS of tricistronic rRNA transcript (SSU-rRNA, 5.8S rRNA, LSU-rRNA)"/>
    <property type="evidence" value="ECO:0007669"/>
    <property type="project" value="TreeGrafter"/>
</dbReference>
<accession>A0A0C3BBG5</accession>
<organism evidence="7 8">
    <name type="scientific">Serendipita vermifera MAFF 305830</name>
    <dbReference type="NCBI Taxonomy" id="933852"/>
    <lineage>
        <taxon>Eukaryota</taxon>
        <taxon>Fungi</taxon>
        <taxon>Dikarya</taxon>
        <taxon>Basidiomycota</taxon>
        <taxon>Agaricomycotina</taxon>
        <taxon>Agaricomycetes</taxon>
        <taxon>Sebacinales</taxon>
        <taxon>Serendipitaceae</taxon>
        <taxon>Serendipita</taxon>
    </lineage>
</organism>
<dbReference type="InterPro" id="IPR001313">
    <property type="entry name" value="Pumilio_RNA-bd_rpt"/>
</dbReference>
<feature type="region of interest" description="Disordered" evidence="6">
    <location>
        <begin position="643"/>
        <end position="684"/>
    </location>
</feature>
<feature type="repeat" description="Pumilio" evidence="5">
    <location>
        <begin position="140"/>
        <end position="178"/>
    </location>
</feature>
<dbReference type="InterPro" id="IPR040000">
    <property type="entry name" value="NOP9"/>
</dbReference>
<name>A0A0C3BBG5_SERVB</name>
<feature type="region of interest" description="Disordered" evidence="6">
    <location>
        <begin position="1"/>
        <end position="34"/>
    </location>
</feature>
<dbReference type="AlphaFoldDB" id="A0A0C3BBG5"/>
<feature type="compositionally biased region" description="Polar residues" evidence="6">
    <location>
        <begin position="653"/>
        <end position="671"/>
    </location>
</feature>
<evidence type="ECO:0000313" key="8">
    <source>
        <dbReference type="Proteomes" id="UP000054097"/>
    </source>
</evidence>
<dbReference type="SUPFAM" id="SSF48371">
    <property type="entry name" value="ARM repeat"/>
    <property type="match status" value="1"/>
</dbReference>
<evidence type="ECO:0000256" key="2">
    <source>
        <dbReference type="ARBA" id="ARBA00022737"/>
    </source>
</evidence>
<dbReference type="Pfam" id="PF22493">
    <property type="entry name" value="PUF_NOP9"/>
    <property type="match status" value="1"/>
</dbReference>
<dbReference type="GO" id="GO:0000472">
    <property type="term" value="P:endonucleolytic cleavage to generate mature 5'-end of SSU-rRNA from (SSU-rRNA, 5.8S rRNA, LSU-rRNA)"/>
    <property type="evidence" value="ECO:0007669"/>
    <property type="project" value="TreeGrafter"/>
</dbReference>
<dbReference type="GO" id="GO:0005730">
    <property type="term" value="C:nucleolus"/>
    <property type="evidence" value="ECO:0007669"/>
    <property type="project" value="TreeGrafter"/>
</dbReference>
<proteinExistence type="predicted"/>
<dbReference type="OrthoDB" id="392571at2759"/>
<feature type="compositionally biased region" description="Polar residues" evidence="6">
    <location>
        <begin position="704"/>
        <end position="713"/>
    </location>
</feature>
<dbReference type="STRING" id="933852.A0A0C3BBG5"/>
<reference evidence="7 8" key="1">
    <citation type="submission" date="2014-04" db="EMBL/GenBank/DDBJ databases">
        <authorList>
            <consortium name="DOE Joint Genome Institute"/>
            <person name="Kuo A."/>
            <person name="Zuccaro A."/>
            <person name="Kohler A."/>
            <person name="Nagy L.G."/>
            <person name="Floudas D."/>
            <person name="Copeland A."/>
            <person name="Barry K.W."/>
            <person name="Cichocki N."/>
            <person name="Veneault-Fourrey C."/>
            <person name="LaButti K."/>
            <person name="Lindquist E.A."/>
            <person name="Lipzen A."/>
            <person name="Lundell T."/>
            <person name="Morin E."/>
            <person name="Murat C."/>
            <person name="Sun H."/>
            <person name="Tunlid A."/>
            <person name="Henrissat B."/>
            <person name="Grigoriev I.V."/>
            <person name="Hibbett D.S."/>
            <person name="Martin F."/>
            <person name="Nordberg H.P."/>
            <person name="Cantor M.N."/>
            <person name="Hua S.X."/>
        </authorList>
    </citation>
    <scope>NUCLEOTIDE SEQUENCE [LARGE SCALE GENOMIC DNA]</scope>
    <source>
        <strain evidence="7 8">MAFF 305830</strain>
    </source>
</reference>
<protein>
    <recommendedName>
        <fullName evidence="1">Nucleolar protein 9</fullName>
    </recommendedName>
    <alternativeName>
        <fullName evidence="3 4">Pumilio domain-containing protein NOP9</fullName>
    </alternativeName>
</protein>
<gene>
    <name evidence="7" type="ORF">M408DRAFT_328726</name>
</gene>
<evidence type="ECO:0000256" key="4">
    <source>
        <dbReference type="ARBA" id="ARBA00031929"/>
    </source>
</evidence>
<dbReference type="GO" id="GO:0003723">
    <property type="term" value="F:RNA binding"/>
    <property type="evidence" value="ECO:0007669"/>
    <property type="project" value="InterPro"/>
</dbReference>
<dbReference type="GO" id="GO:0030688">
    <property type="term" value="C:preribosome, small subunit precursor"/>
    <property type="evidence" value="ECO:0007669"/>
    <property type="project" value="TreeGrafter"/>
</dbReference>